<dbReference type="PROSITE" id="PS51379">
    <property type="entry name" value="4FE4S_FER_2"/>
    <property type="match status" value="2"/>
</dbReference>
<accession>A0ABS3E8I3</accession>
<dbReference type="Pfam" id="PF17179">
    <property type="entry name" value="Fer4_22"/>
    <property type="match status" value="1"/>
</dbReference>
<evidence type="ECO:0000256" key="1">
    <source>
        <dbReference type="ARBA" id="ARBA00022723"/>
    </source>
</evidence>
<keyword evidence="6" id="KW-1185">Reference proteome</keyword>
<evidence type="ECO:0000256" key="2">
    <source>
        <dbReference type="ARBA" id="ARBA00023004"/>
    </source>
</evidence>
<reference evidence="5 6" key="1">
    <citation type="submission" date="2020-12" db="EMBL/GenBank/DDBJ databases">
        <title>Oil enriched cultivation method for isolating marine PHA-producing bacteria.</title>
        <authorList>
            <person name="Zheng W."/>
            <person name="Yu S."/>
            <person name="Huang Y."/>
        </authorList>
    </citation>
    <scope>NUCLEOTIDE SEQUENCE [LARGE SCALE GENOMIC DNA]</scope>
    <source>
        <strain evidence="5 6">SN0-2</strain>
    </source>
</reference>
<evidence type="ECO:0000259" key="4">
    <source>
        <dbReference type="PROSITE" id="PS51379"/>
    </source>
</evidence>
<keyword evidence="1" id="KW-0479">Metal-binding</keyword>
<dbReference type="SUPFAM" id="SSF46548">
    <property type="entry name" value="alpha-helical ferredoxin"/>
    <property type="match status" value="1"/>
</dbReference>
<evidence type="ECO:0000256" key="3">
    <source>
        <dbReference type="ARBA" id="ARBA00023014"/>
    </source>
</evidence>
<dbReference type="Proteomes" id="UP000664293">
    <property type="component" value="Unassembled WGS sequence"/>
</dbReference>
<protein>
    <submittedName>
        <fullName evidence="5">4Fe-4S dicluster domain-containing protein</fullName>
    </submittedName>
</protein>
<dbReference type="InterPro" id="IPR017896">
    <property type="entry name" value="4Fe4S_Fe-S-bd"/>
</dbReference>
<organism evidence="5 6">
    <name type="scientific">Microbulbifer salipaludis</name>
    <dbReference type="NCBI Taxonomy" id="187980"/>
    <lineage>
        <taxon>Bacteria</taxon>
        <taxon>Pseudomonadati</taxon>
        <taxon>Pseudomonadota</taxon>
        <taxon>Gammaproteobacteria</taxon>
        <taxon>Cellvibrionales</taxon>
        <taxon>Microbulbiferaceae</taxon>
        <taxon>Microbulbifer</taxon>
    </lineage>
</organism>
<dbReference type="EMBL" id="JAEKJR010000002">
    <property type="protein sequence ID" value="MBN8431620.1"/>
    <property type="molecule type" value="Genomic_DNA"/>
</dbReference>
<feature type="domain" description="4Fe-4S ferredoxin-type" evidence="4">
    <location>
        <begin position="256"/>
        <end position="288"/>
    </location>
</feature>
<name>A0ABS3E8I3_9GAMM</name>
<dbReference type="Gene3D" id="1.10.1060.10">
    <property type="entry name" value="Alpha-helical ferredoxin"/>
    <property type="match status" value="1"/>
</dbReference>
<keyword evidence="2" id="KW-0408">Iron</keyword>
<feature type="domain" description="4Fe-4S ferredoxin-type" evidence="4">
    <location>
        <begin position="337"/>
        <end position="365"/>
    </location>
</feature>
<dbReference type="PANTHER" id="PTHR40447">
    <property type="entry name" value="ANAEROBIC SULFITE REDUCTASE SUBUNIT A"/>
    <property type="match status" value="1"/>
</dbReference>
<comment type="caution">
    <text evidence="5">The sequence shown here is derived from an EMBL/GenBank/DDBJ whole genome shotgun (WGS) entry which is preliminary data.</text>
</comment>
<dbReference type="RefSeq" id="WP_207002469.1">
    <property type="nucleotide sequence ID" value="NZ_JAEKJR010000002.1"/>
</dbReference>
<dbReference type="InterPro" id="IPR009051">
    <property type="entry name" value="Helical_ferredxn"/>
</dbReference>
<keyword evidence="3" id="KW-0411">Iron-sulfur</keyword>
<evidence type="ECO:0000313" key="6">
    <source>
        <dbReference type="Proteomes" id="UP000664293"/>
    </source>
</evidence>
<gene>
    <name evidence="5" type="ORF">JF535_12230</name>
</gene>
<dbReference type="InterPro" id="IPR017900">
    <property type="entry name" value="4Fe4S_Fe_S_CS"/>
</dbReference>
<sequence length="375" mass="41723">MTVQDHVLRAEDLELLIQAIRARGHKVIGPTVKDGAITYGEIHTSADLPQGCSDQQEKGHYRLLRNNTPAYFAYAVGAGAWKQFLQLPRRQVWQARQSDGDLNFVEVIDVAPRVAFLGVRSCELHAIEIQDRVFSGGSFQNESYSERRDNALLIAVNCTAPAATCFCTAMNTGPRVTLPADLTMTEVIGDGEHYFLIGSGSQQGRDILGDLPLTPATEAQRNAEESAVRGAVQKMESGPRQFNSADVKDLLYRNYDSPLWEQVADRCLSCANCTMACPTCFCSTVEDSTDLSGEHAERWERWDSCFTGEFSYISGGSVRPDTKSRYRQWMTHKLATWHDQFGTSGCVGCGRCITWCPVGIDFTEEIHTLREMEKP</sequence>
<dbReference type="PROSITE" id="PS00198">
    <property type="entry name" value="4FE4S_FER_1"/>
    <property type="match status" value="2"/>
</dbReference>
<proteinExistence type="predicted"/>
<dbReference type="PANTHER" id="PTHR40447:SF1">
    <property type="entry name" value="ANAEROBIC SULFITE REDUCTASE SUBUNIT A"/>
    <property type="match status" value="1"/>
</dbReference>
<evidence type="ECO:0000313" key="5">
    <source>
        <dbReference type="EMBL" id="MBN8431620.1"/>
    </source>
</evidence>